<dbReference type="Proteomes" id="UP000325690">
    <property type="component" value="Unassembled WGS sequence"/>
</dbReference>
<dbReference type="EMBL" id="ANBP01000006">
    <property type="protein sequence ID" value="KAB7757798.1"/>
    <property type="molecule type" value="Genomic_DNA"/>
</dbReference>
<feature type="region of interest" description="Disordered" evidence="1">
    <location>
        <begin position="101"/>
        <end position="132"/>
    </location>
</feature>
<name>A0A5N5V7U3_MYCPH</name>
<comment type="caution">
    <text evidence="3">The sequence shown here is derived from an EMBL/GenBank/DDBJ whole genome shotgun (WGS) entry which is preliminary data.</text>
</comment>
<reference evidence="3 4" key="1">
    <citation type="submission" date="2012-10" db="EMBL/GenBank/DDBJ databases">
        <title>The draft sequence of the Mycobacterium pheli genome.</title>
        <authorList>
            <person name="Pettersson B.M.F."/>
            <person name="Das S."/>
            <person name="Dasgupta S."/>
            <person name="Bhattacharya A."/>
            <person name="Kirsebom L.A."/>
        </authorList>
    </citation>
    <scope>NUCLEOTIDE SEQUENCE [LARGE SCALE GENOMIC DNA]</scope>
    <source>
        <strain evidence="3 4">CCUG 21000</strain>
    </source>
</reference>
<dbReference type="AlphaFoldDB" id="A0A5N5V7U3"/>
<evidence type="ECO:0008006" key="5">
    <source>
        <dbReference type="Google" id="ProtNLM"/>
    </source>
</evidence>
<feature type="compositionally biased region" description="Basic and acidic residues" evidence="1">
    <location>
        <begin position="114"/>
        <end position="132"/>
    </location>
</feature>
<keyword evidence="2" id="KW-0732">Signal</keyword>
<evidence type="ECO:0000256" key="1">
    <source>
        <dbReference type="SAM" id="MobiDB-lite"/>
    </source>
</evidence>
<sequence length="158" mass="16965">MKVMLSALSVVAAAAVMLVGLGPGMAAAADPLVGKKYSDAASWVNRRGGTPVVTTVAGSQLSLDDCVVTSWSQGGFLNSSGKNDRRREYYLHLNCNNTLASPGHPGNSLMTPEGAKRKAQERTAARLNERPEQCQRSESMLESCRRFCNNTGLCKFEL</sequence>
<protein>
    <recommendedName>
        <fullName evidence="5">DUF4189 domain-containing protein</fullName>
    </recommendedName>
</protein>
<feature type="chain" id="PRO_5024424679" description="DUF4189 domain-containing protein" evidence="2">
    <location>
        <begin position="29"/>
        <end position="158"/>
    </location>
</feature>
<evidence type="ECO:0000313" key="4">
    <source>
        <dbReference type="Proteomes" id="UP000325690"/>
    </source>
</evidence>
<proteinExistence type="predicted"/>
<accession>A0A5N5V7U3</accession>
<evidence type="ECO:0000256" key="2">
    <source>
        <dbReference type="SAM" id="SignalP"/>
    </source>
</evidence>
<gene>
    <name evidence="3" type="ORF">MPHL21000_06875</name>
</gene>
<organism evidence="3 4">
    <name type="scientific">Mycolicibacterium phlei DSM 43239 = CCUG 21000</name>
    <dbReference type="NCBI Taxonomy" id="1226750"/>
    <lineage>
        <taxon>Bacteria</taxon>
        <taxon>Bacillati</taxon>
        <taxon>Actinomycetota</taxon>
        <taxon>Actinomycetes</taxon>
        <taxon>Mycobacteriales</taxon>
        <taxon>Mycobacteriaceae</taxon>
        <taxon>Mycolicibacterium</taxon>
    </lineage>
</organism>
<keyword evidence="4" id="KW-1185">Reference proteome</keyword>
<evidence type="ECO:0000313" key="3">
    <source>
        <dbReference type="EMBL" id="KAB7757798.1"/>
    </source>
</evidence>
<feature type="signal peptide" evidence="2">
    <location>
        <begin position="1"/>
        <end position="28"/>
    </location>
</feature>